<sequence length="426" mass="44334">MKGFAVSFLLLFVNADTGHSLGTVVGSALKQSHGSASDRRVEACAPNWGQCGGSQWTGPKCCQSGYFCFSNPKGIWHLHCIPGSPPPPVTTTSTVVSQPSGSCTRPAILDQHVVYMGLLAWQKITLPSATTSVVPSSTTDEVSTTTVSTTTTADSFTTTASSTTITTVPPTTTTTGAPTTTTTGAPTTTTTDAPTTTTTTPTSTGTNAPLVLTDPVRTQILADHNNARRTLATPVANNMYEMLWDPILEQTAQNYLTNVGCSPYFTHNPSATQDYINLGGKNGAYVGENWYSGGPINSPAYPSEQIFGGATVAWTTGNCTGFSLIGGKYVCTSTVCSEESGFYGGTTGTCNQLNTVTGHFTQVMWAKTQNVGCGYTSTCGTLCNYVMGGNYNLPSNPQPSDIWGVGGAAASNCPANAPTNDNGLCK</sequence>
<feature type="compositionally biased region" description="Low complexity" evidence="2">
    <location>
        <begin position="161"/>
        <end position="206"/>
    </location>
</feature>
<dbReference type="Pfam" id="PF00734">
    <property type="entry name" value="CBM_1"/>
    <property type="match status" value="1"/>
</dbReference>
<dbReference type="InterPro" id="IPR001283">
    <property type="entry name" value="CRISP-related"/>
</dbReference>
<dbReference type="InterPro" id="IPR014044">
    <property type="entry name" value="CAP_dom"/>
</dbReference>
<feature type="region of interest" description="Disordered" evidence="2">
    <location>
        <begin position="161"/>
        <end position="210"/>
    </location>
</feature>
<name>A0AAD5Y829_9FUNG</name>
<dbReference type="SMART" id="SM00236">
    <property type="entry name" value="fCBD"/>
    <property type="match status" value="1"/>
</dbReference>
<reference evidence="5" key="1">
    <citation type="submission" date="2020-05" db="EMBL/GenBank/DDBJ databases">
        <title>Phylogenomic resolution of chytrid fungi.</title>
        <authorList>
            <person name="Stajich J.E."/>
            <person name="Amses K."/>
            <person name="Simmons R."/>
            <person name="Seto K."/>
            <person name="Myers J."/>
            <person name="Bonds A."/>
            <person name="Quandt C.A."/>
            <person name="Barry K."/>
            <person name="Liu P."/>
            <person name="Grigoriev I."/>
            <person name="Longcore J.E."/>
            <person name="James T.Y."/>
        </authorList>
    </citation>
    <scope>NUCLEOTIDE SEQUENCE</scope>
    <source>
        <strain evidence="5">PLAUS21</strain>
    </source>
</reference>
<dbReference type="GO" id="GO:0005576">
    <property type="term" value="C:extracellular region"/>
    <property type="evidence" value="ECO:0007669"/>
    <property type="project" value="InterPro"/>
</dbReference>
<evidence type="ECO:0000256" key="1">
    <source>
        <dbReference type="ARBA" id="ARBA00022729"/>
    </source>
</evidence>
<dbReference type="InterPro" id="IPR000254">
    <property type="entry name" value="CBD"/>
</dbReference>
<evidence type="ECO:0000313" key="5">
    <source>
        <dbReference type="EMBL" id="KAJ3257278.1"/>
    </source>
</evidence>
<comment type="caution">
    <text evidence="5">The sequence shown here is derived from an EMBL/GenBank/DDBJ whole genome shotgun (WGS) entry which is preliminary data.</text>
</comment>
<dbReference type="EMBL" id="JADGKB010000040">
    <property type="protein sequence ID" value="KAJ3257278.1"/>
    <property type="molecule type" value="Genomic_DNA"/>
</dbReference>
<dbReference type="GO" id="GO:0005975">
    <property type="term" value="P:carbohydrate metabolic process"/>
    <property type="evidence" value="ECO:0007669"/>
    <property type="project" value="InterPro"/>
</dbReference>
<keyword evidence="6" id="KW-1185">Reference proteome</keyword>
<dbReference type="InterPro" id="IPR035940">
    <property type="entry name" value="CAP_sf"/>
</dbReference>
<dbReference type="AlphaFoldDB" id="A0AAD5Y829"/>
<accession>A0AAD5Y829</accession>
<dbReference type="Proteomes" id="UP001210925">
    <property type="component" value="Unassembled WGS sequence"/>
</dbReference>
<evidence type="ECO:0000256" key="2">
    <source>
        <dbReference type="SAM" id="MobiDB-lite"/>
    </source>
</evidence>
<feature type="signal peptide" evidence="3">
    <location>
        <begin position="1"/>
        <end position="20"/>
    </location>
</feature>
<dbReference type="InterPro" id="IPR018244">
    <property type="entry name" value="Allrgn_V5/Tpx1_CS"/>
</dbReference>
<evidence type="ECO:0000313" key="6">
    <source>
        <dbReference type="Proteomes" id="UP001210925"/>
    </source>
</evidence>
<dbReference type="SMART" id="SM00198">
    <property type="entry name" value="SCP"/>
    <property type="match status" value="1"/>
</dbReference>
<protein>
    <submittedName>
        <fullName evidence="5">Peptidase inhibitor 16</fullName>
    </submittedName>
</protein>
<dbReference type="GO" id="GO:0030248">
    <property type="term" value="F:cellulose binding"/>
    <property type="evidence" value="ECO:0007669"/>
    <property type="project" value="InterPro"/>
</dbReference>
<evidence type="ECO:0000256" key="3">
    <source>
        <dbReference type="SAM" id="SignalP"/>
    </source>
</evidence>
<dbReference type="Gene3D" id="3.40.33.10">
    <property type="entry name" value="CAP"/>
    <property type="match status" value="1"/>
</dbReference>
<proteinExistence type="predicted"/>
<dbReference type="PROSITE" id="PS01009">
    <property type="entry name" value="CRISP_1"/>
    <property type="match status" value="1"/>
</dbReference>
<gene>
    <name evidence="5" type="primary">PI16</name>
    <name evidence="5" type="ORF">HK103_004832</name>
</gene>
<keyword evidence="1 3" id="KW-0732">Signal</keyword>
<feature type="chain" id="PRO_5042098188" evidence="3">
    <location>
        <begin position="21"/>
        <end position="426"/>
    </location>
</feature>
<dbReference type="SUPFAM" id="SSF55797">
    <property type="entry name" value="PR-1-like"/>
    <property type="match status" value="1"/>
</dbReference>
<dbReference type="SUPFAM" id="SSF57180">
    <property type="entry name" value="Cellulose-binding domain"/>
    <property type="match status" value="1"/>
</dbReference>
<dbReference type="InterPro" id="IPR035971">
    <property type="entry name" value="CBD_sf"/>
</dbReference>
<dbReference type="Pfam" id="PF00188">
    <property type="entry name" value="CAP"/>
    <property type="match status" value="1"/>
</dbReference>
<evidence type="ECO:0000259" key="4">
    <source>
        <dbReference type="PROSITE" id="PS51164"/>
    </source>
</evidence>
<dbReference type="PROSITE" id="PS51164">
    <property type="entry name" value="CBM1_2"/>
    <property type="match status" value="1"/>
</dbReference>
<dbReference type="PANTHER" id="PTHR10334">
    <property type="entry name" value="CYSTEINE-RICH SECRETORY PROTEIN-RELATED"/>
    <property type="match status" value="1"/>
</dbReference>
<feature type="domain" description="CBM1" evidence="4">
    <location>
        <begin position="43"/>
        <end position="81"/>
    </location>
</feature>
<organism evidence="5 6">
    <name type="scientific">Boothiomyces macroporosus</name>
    <dbReference type="NCBI Taxonomy" id="261099"/>
    <lineage>
        <taxon>Eukaryota</taxon>
        <taxon>Fungi</taxon>
        <taxon>Fungi incertae sedis</taxon>
        <taxon>Chytridiomycota</taxon>
        <taxon>Chytridiomycota incertae sedis</taxon>
        <taxon>Chytridiomycetes</taxon>
        <taxon>Rhizophydiales</taxon>
        <taxon>Terramycetaceae</taxon>
        <taxon>Boothiomyces</taxon>
    </lineage>
</organism>
<dbReference type="CDD" id="cd05380">
    <property type="entry name" value="CAP_euk"/>
    <property type="match status" value="1"/>
</dbReference>